<evidence type="ECO:0000313" key="1">
    <source>
        <dbReference type="EMBL" id="GBR72804.1"/>
    </source>
</evidence>
<reference evidence="1 2" key="1">
    <citation type="journal article" date="2019" name="ISME J.">
        <title>Genome analyses of uncultured TG2/ZB3 bacteria in 'Margulisbacteria' specifically attached to ectosymbiotic spirochetes of protists in the termite gut.</title>
        <authorList>
            <person name="Utami Y.D."/>
            <person name="Kuwahara H."/>
            <person name="Igai K."/>
            <person name="Murakami T."/>
            <person name="Sugaya K."/>
            <person name="Morikawa T."/>
            <person name="Nagura Y."/>
            <person name="Yuki M."/>
            <person name="Deevong P."/>
            <person name="Inoue T."/>
            <person name="Kihara K."/>
            <person name="Lo N."/>
            <person name="Yamada A."/>
            <person name="Ohkuma M."/>
            <person name="Hongoh Y."/>
        </authorList>
    </citation>
    <scope>NUCLEOTIDE SEQUENCE [LARGE SCALE GENOMIC DNA]</scope>
    <source>
        <strain evidence="1">NkOx7-01</strain>
    </source>
</reference>
<sequence>MTITRITAREARNAYTSAQIKAMLKKAKSLPIDESEIPTAEDLESGRIRLLRRGRPKKEYPKKRVDMRFDQDVLVGLKSYFGRGWSTKVNDTMRRTLARAGVL</sequence>
<dbReference type="Proteomes" id="UP000269352">
    <property type="component" value="Unassembled WGS sequence"/>
</dbReference>
<keyword evidence="2" id="KW-1185">Reference proteome</keyword>
<evidence type="ECO:0008006" key="3">
    <source>
        <dbReference type="Google" id="ProtNLM"/>
    </source>
</evidence>
<comment type="caution">
    <text evidence="1">The sequence shown here is derived from an EMBL/GenBank/DDBJ whole genome shotgun (WGS) entry which is preliminary data.</text>
</comment>
<dbReference type="AlphaFoldDB" id="A0A388T9N9"/>
<dbReference type="Pfam" id="PF14384">
    <property type="entry name" value="BrnA_antitoxin"/>
    <property type="match status" value="1"/>
</dbReference>
<proteinExistence type="predicted"/>
<gene>
    <name evidence="1" type="ORF">NO1_0270</name>
</gene>
<name>A0A388T9N9_TERA1</name>
<organism evidence="1 2">
    <name type="scientific">Termititenax aidoneus</name>
    <dbReference type="NCBI Taxonomy" id="2218524"/>
    <lineage>
        <taxon>Bacteria</taxon>
        <taxon>Bacillati</taxon>
        <taxon>Candidatus Margulisiibacteriota</taxon>
        <taxon>Candidatus Termititenacia</taxon>
        <taxon>Candidatus Termititenacales</taxon>
        <taxon>Candidatus Termititenacaceae</taxon>
        <taxon>Candidatus Termititenax</taxon>
    </lineage>
</organism>
<dbReference type="EMBL" id="BGZN01000002">
    <property type="protein sequence ID" value="GBR72804.1"/>
    <property type="molecule type" value="Genomic_DNA"/>
</dbReference>
<evidence type="ECO:0000313" key="2">
    <source>
        <dbReference type="Proteomes" id="UP000269352"/>
    </source>
</evidence>
<accession>A0A388T9N9</accession>
<dbReference type="InterPro" id="IPR025528">
    <property type="entry name" value="BrnA_antitoxin"/>
</dbReference>
<protein>
    <recommendedName>
        <fullName evidence="3">Antitoxin BrnA</fullName>
    </recommendedName>
</protein>